<dbReference type="Proteomes" id="UP000294299">
    <property type="component" value="Chromosome NFRAN"/>
</dbReference>
<feature type="compositionally biased region" description="Basic and acidic residues" evidence="1">
    <location>
        <begin position="215"/>
        <end position="228"/>
    </location>
</feature>
<dbReference type="AlphaFoldDB" id="A0A484IAC7"/>
<reference evidence="2 3" key="1">
    <citation type="submission" date="2019-02" db="EMBL/GenBank/DDBJ databases">
        <authorList>
            <person name="Lehtovirta-Morley E L."/>
        </authorList>
    </citation>
    <scope>NUCLEOTIDE SEQUENCE [LARGE SCALE GENOMIC DNA]</scope>
    <source>
        <strain evidence="2">NFRAN1</strain>
    </source>
</reference>
<sequence>MTGNSNTDFNVLFKKDFKQLGINWVEDITENDDYLVMMMNDFKNLFPDVKVVDQHLILLKTITIMIQTQKFVLKKSDVYDFFIMSYKFLANHLIKKQVNSNSIPFTLSTYDNVVFEICNDILHDYDNFPDSVKVQFPNLLVDVLSIIFLKTNLEGKRISLFQIKTYYESKKSSLVSSKYSYANRDLASLANKLGKKSVESLTENSDNVVNSSKQKSHDTVAREDDSRHFSTASEDDAKMLMIEEIVYKIAQIVNRDPAQVRNSLSMLPGKEIQKLYDICNNYNKIQKYGKLIELKDFKQEIEAELGRSLSDKQVRHSQISIKKVQFYIENILDGKFEPHLTHGINHVKHNFEYGYRLVGLISNTKSKNKKEN</sequence>
<feature type="region of interest" description="Disordered" evidence="1">
    <location>
        <begin position="204"/>
        <end position="228"/>
    </location>
</feature>
<protein>
    <submittedName>
        <fullName evidence="2">Uncharacterized protein</fullName>
    </submittedName>
</protein>
<dbReference type="RefSeq" id="WP_134483713.1">
    <property type="nucleotide sequence ID" value="NZ_LR216287.1"/>
</dbReference>
<gene>
    <name evidence="2" type="ORF">NFRAN_1401</name>
</gene>
<accession>A0A484IAC7</accession>
<evidence type="ECO:0000313" key="3">
    <source>
        <dbReference type="Proteomes" id="UP000294299"/>
    </source>
</evidence>
<proteinExistence type="predicted"/>
<dbReference type="GeneID" id="39420759"/>
<keyword evidence="3" id="KW-1185">Reference proteome</keyword>
<organism evidence="2 3">
    <name type="scientific">Candidatus Nitrosocosmicus franklandianus</name>
    <dbReference type="NCBI Taxonomy" id="1798806"/>
    <lineage>
        <taxon>Archaea</taxon>
        <taxon>Nitrososphaerota</taxon>
        <taxon>Nitrososphaeria</taxon>
        <taxon>Nitrososphaerales</taxon>
        <taxon>Nitrososphaeraceae</taxon>
        <taxon>Candidatus Nitrosocosmicus</taxon>
    </lineage>
</organism>
<feature type="compositionally biased region" description="Polar residues" evidence="1">
    <location>
        <begin position="204"/>
        <end position="213"/>
    </location>
</feature>
<dbReference type="KEGG" id="nfn:NFRAN_1401"/>
<dbReference type="OrthoDB" id="10126at2157"/>
<evidence type="ECO:0000256" key="1">
    <source>
        <dbReference type="SAM" id="MobiDB-lite"/>
    </source>
</evidence>
<evidence type="ECO:0000313" key="2">
    <source>
        <dbReference type="EMBL" id="VFJ13723.1"/>
    </source>
</evidence>
<name>A0A484IAC7_9ARCH</name>
<dbReference type="EMBL" id="LR216287">
    <property type="protein sequence ID" value="VFJ13723.1"/>
    <property type="molecule type" value="Genomic_DNA"/>
</dbReference>